<dbReference type="AlphaFoldDB" id="A0A0M6YHE8"/>
<dbReference type="RefSeq" id="WP_144430494.1">
    <property type="nucleotide sequence ID" value="NZ_CXSU01000005.1"/>
</dbReference>
<accession>A0A0M6YHE8</accession>
<proteinExistence type="predicted"/>
<evidence type="ECO:0000313" key="2">
    <source>
        <dbReference type="EMBL" id="CTQ48687.1"/>
    </source>
</evidence>
<keyword evidence="3" id="KW-1185">Reference proteome</keyword>
<dbReference type="Proteomes" id="UP000049222">
    <property type="component" value="Unassembled WGS sequence"/>
</dbReference>
<sequence length="107" mass="11150">MILAVMPSKSLVAACFLGLMWGPILVSVLDAMNLVSRSDAARIEAGTDDPALSRTVQPETDVPAAQPFEATHLVPASLGPSVEIAGGRSLTQPRELLDPLMTGDPQG</sequence>
<dbReference type="OrthoDB" id="9977927at2"/>
<feature type="region of interest" description="Disordered" evidence="1">
    <location>
        <begin position="84"/>
        <end position="107"/>
    </location>
</feature>
<name>A0A0M6YHE8_9RHOB</name>
<reference evidence="2 3" key="1">
    <citation type="submission" date="2015-07" db="EMBL/GenBank/DDBJ databases">
        <authorList>
            <person name="Noorani M."/>
        </authorList>
    </citation>
    <scope>NUCLEOTIDE SEQUENCE [LARGE SCALE GENOMIC DNA]</scope>
    <source>
        <strain evidence="2 3">CECT 7802</strain>
    </source>
</reference>
<evidence type="ECO:0000256" key="1">
    <source>
        <dbReference type="SAM" id="MobiDB-lite"/>
    </source>
</evidence>
<evidence type="ECO:0000313" key="3">
    <source>
        <dbReference type="Proteomes" id="UP000049222"/>
    </source>
</evidence>
<protein>
    <submittedName>
        <fullName evidence="2">Uncharacterized protein</fullName>
    </submittedName>
</protein>
<organism evidence="2 3">
    <name type="scientific">Jannaschia donghaensis</name>
    <dbReference type="NCBI Taxonomy" id="420998"/>
    <lineage>
        <taxon>Bacteria</taxon>
        <taxon>Pseudomonadati</taxon>
        <taxon>Pseudomonadota</taxon>
        <taxon>Alphaproteobacteria</taxon>
        <taxon>Rhodobacterales</taxon>
        <taxon>Roseobacteraceae</taxon>
        <taxon>Jannaschia</taxon>
    </lineage>
</organism>
<dbReference type="EMBL" id="CXSU01000005">
    <property type="protein sequence ID" value="CTQ48687.1"/>
    <property type="molecule type" value="Genomic_DNA"/>
</dbReference>
<gene>
    <name evidence="2" type="ORF">JDO7802_00691</name>
</gene>